<evidence type="ECO:0000313" key="3">
    <source>
        <dbReference type="Proteomes" id="UP000197783"/>
    </source>
</evidence>
<feature type="chain" id="PRO_5012241614" description="Lipoprotein" evidence="1">
    <location>
        <begin position="20"/>
        <end position="604"/>
    </location>
</feature>
<name>A0A245ZFU3_9SPHN</name>
<dbReference type="Proteomes" id="UP000197783">
    <property type="component" value="Unassembled WGS sequence"/>
</dbReference>
<dbReference type="Pfam" id="PF05960">
    <property type="entry name" value="DUF885"/>
    <property type="match status" value="1"/>
</dbReference>
<dbReference type="AlphaFoldDB" id="A0A245ZFU3"/>
<proteinExistence type="predicted"/>
<protein>
    <recommendedName>
        <fullName evidence="4">Lipoprotein</fullName>
    </recommendedName>
</protein>
<evidence type="ECO:0000256" key="1">
    <source>
        <dbReference type="SAM" id="SignalP"/>
    </source>
</evidence>
<evidence type="ECO:0000313" key="2">
    <source>
        <dbReference type="EMBL" id="OWK28622.1"/>
    </source>
</evidence>
<dbReference type="PANTHER" id="PTHR33361">
    <property type="entry name" value="GLR0591 PROTEIN"/>
    <property type="match status" value="1"/>
</dbReference>
<sequence>MRPTLALMLLPMLPLVQGAAPLQAPIAAQAGQQDAALLQFLDAAYDEQLALSPESQTQLGFKTNYDRLDDYTDAAQVRARDMAERQLKAMKARFKPEQLGESARVSYRLFEHEVERGRESFRFRKHRFPVSTNGSPAGEIPVLLINNHKVDTVADAKAYIGRLRDTERVMREVAATMREQAAAGIIPNKVNFAPARNDARKVITGAPFGSGTDSTVMADFRKKVTALNAPAATKQQLLTDAQAALTGPFKRGYDVLLAALNEIEPKSKGNFGVWSLPDGTAYYDDRLKSSTTTNLTADQIHQIGLQQVSAIRQEMEAIKRQVGFTGTLEQFFDHIRTDPKLKYPNTEAGREQYLTDARAIIAEVMTLAPRYFSVLPKAPLEVRAVEKWREGTASTAFYNSPSADGTRPGIYYVNLVDMNQTQKVQVAGISVHEGAPGHHFQIARQMELTGIPKFRKFGGYGAYMEGWGLYTERLGDEMGVYKDPYSRFGMLSLQVWRAIRLVLDTGIHSKRWTREQAVAYFKNNSSVSDTDIAREVDRYFNWPGQATSYMVGQLKIVELRTRAQRELKDRFDIREFHEAVLSQGALPLDLLEEQVNRYIAAKRR</sequence>
<comment type="caution">
    <text evidence="2">The sequence shown here is derived from an EMBL/GenBank/DDBJ whole genome shotgun (WGS) entry which is preliminary data.</text>
</comment>
<organism evidence="2 3">
    <name type="scientific">Sphingomonas mucosissima</name>
    <dbReference type="NCBI Taxonomy" id="370959"/>
    <lineage>
        <taxon>Bacteria</taxon>
        <taxon>Pseudomonadati</taxon>
        <taxon>Pseudomonadota</taxon>
        <taxon>Alphaproteobacteria</taxon>
        <taxon>Sphingomonadales</taxon>
        <taxon>Sphingomonadaceae</taxon>
        <taxon>Sphingomonas</taxon>
    </lineage>
</organism>
<keyword evidence="3" id="KW-1185">Reference proteome</keyword>
<feature type="signal peptide" evidence="1">
    <location>
        <begin position="1"/>
        <end position="19"/>
    </location>
</feature>
<dbReference type="EMBL" id="NBBJ01000005">
    <property type="protein sequence ID" value="OWK28622.1"/>
    <property type="molecule type" value="Genomic_DNA"/>
</dbReference>
<evidence type="ECO:0008006" key="4">
    <source>
        <dbReference type="Google" id="ProtNLM"/>
    </source>
</evidence>
<dbReference type="InterPro" id="IPR010281">
    <property type="entry name" value="DUF885"/>
</dbReference>
<reference evidence="2 3" key="1">
    <citation type="submission" date="2017-03" db="EMBL/GenBank/DDBJ databases">
        <title>Genome sequence of Sphingomonas mucosissima DSM 17494.</title>
        <authorList>
            <person name="Poehlein A."/>
            <person name="Wuebbeler J.H."/>
            <person name="Steinbuechel A."/>
            <person name="Daniel R."/>
        </authorList>
    </citation>
    <scope>NUCLEOTIDE SEQUENCE [LARGE SCALE GENOMIC DNA]</scope>
    <source>
        <strain evidence="2 3">DSM 17494</strain>
    </source>
</reference>
<dbReference type="RefSeq" id="WP_211275814.1">
    <property type="nucleotide sequence ID" value="NZ_NBBJ01000005.1"/>
</dbReference>
<accession>A0A245ZFU3</accession>
<keyword evidence="1" id="KW-0732">Signal</keyword>
<dbReference type="PANTHER" id="PTHR33361:SF16">
    <property type="entry name" value="DUF885 DOMAIN-CONTAINING PROTEIN"/>
    <property type="match status" value="1"/>
</dbReference>
<gene>
    <name evidence="2" type="ORF">SPMU_28850</name>
</gene>